<dbReference type="GO" id="GO:0046983">
    <property type="term" value="F:protein dimerization activity"/>
    <property type="evidence" value="ECO:0007669"/>
    <property type="project" value="InterPro"/>
</dbReference>
<dbReference type="Proteomes" id="UP000440578">
    <property type="component" value="Unassembled WGS sequence"/>
</dbReference>
<dbReference type="Pfam" id="PF05699">
    <property type="entry name" value="Dimer_Tnp_hAT"/>
    <property type="match status" value="1"/>
</dbReference>
<sequence length="408" mass="45749">MCDRLMAMRMSEDRHTAVNIREETMAVLDEFGYKNHVHFTTDHAANMISAFKEHDWDGCVCHAINLAVTKATKEDIRDCPIRTILDSTKRMVKFAKKSGLNKALSSAVKQSVPTRWNSDLIMLESVLAIYDELKDFRHRQEVDDFLMVVSPSEITDLTEVLSFFGSVSAQLESAKTPTGNLVPVVYQLAMRHLSPEAQDSRMKAAFKSVLLEAAQEKVSVSPWHLLCAALHPKYRTLKQFSFLQEPQRVAVRNAMTEAAAAEADAVRQQPRRRPQEAGPSRVLVQLELEDVDDPLPLEAVATPSDSKCRAAREVDRYMETHPGAVDDVLQFWRTHSNVYPMLSRVARRQLGAPAANTASERANSLAGRTLDERRARLSAECVDALLFIKQNRDLVSSNMGMATVVDLE</sequence>
<keyword evidence="3" id="KW-0863">Zinc-finger</keyword>
<keyword evidence="9" id="KW-1185">Reference proteome</keyword>
<dbReference type="InterPro" id="IPR052035">
    <property type="entry name" value="ZnF_BED_domain_contain"/>
</dbReference>
<dbReference type="GO" id="GO:0008270">
    <property type="term" value="F:zinc ion binding"/>
    <property type="evidence" value="ECO:0007669"/>
    <property type="project" value="UniProtKB-KW"/>
</dbReference>
<accession>A0A6A4XHD7</accession>
<dbReference type="AlphaFoldDB" id="A0A6A4XHD7"/>
<evidence type="ECO:0000256" key="3">
    <source>
        <dbReference type="ARBA" id="ARBA00022771"/>
    </source>
</evidence>
<proteinExistence type="predicted"/>
<comment type="subcellular location">
    <subcellularLocation>
        <location evidence="1">Nucleus</location>
    </subcellularLocation>
</comment>
<evidence type="ECO:0000259" key="7">
    <source>
        <dbReference type="Pfam" id="PF05699"/>
    </source>
</evidence>
<feature type="domain" description="HAT C-terminal dimerisation" evidence="7">
    <location>
        <begin position="313"/>
        <end position="391"/>
    </location>
</feature>
<keyword evidence="2" id="KW-0479">Metal-binding</keyword>
<dbReference type="PANTHER" id="PTHR46481">
    <property type="entry name" value="ZINC FINGER BED DOMAIN-CONTAINING PROTEIN 4"/>
    <property type="match status" value="1"/>
</dbReference>
<dbReference type="SUPFAM" id="SSF53098">
    <property type="entry name" value="Ribonuclease H-like"/>
    <property type="match status" value="1"/>
</dbReference>
<dbReference type="InterPro" id="IPR008906">
    <property type="entry name" value="HATC_C_dom"/>
</dbReference>
<evidence type="ECO:0000256" key="1">
    <source>
        <dbReference type="ARBA" id="ARBA00004123"/>
    </source>
</evidence>
<evidence type="ECO:0000313" key="9">
    <source>
        <dbReference type="Proteomes" id="UP000440578"/>
    </source>
</evidence>
<dbReference type="GO" id="GO:0005634">
    <property type="term" value="C:nucleus"/>
    <property type="evidence" value="ECO:0007669"/>
    <property type="project" value="UniProtKB-SubCell"/>
</dbReference>
<keyword evidence="5" id="KW-0539">Nucleus</keyword>
<evidence type="ECO:0000256" key="5">
    <source>
        <dbReference type="ARBA" id="ARBA00023242"/>
    </source>
</evidence>
<organism evidence="8 9">
    <name type="scientific">Amphibalanus amphitrite</name>
    <name type="common">Striped barnacle</name>
    <name type="synonym">Balanus amphitrite</name>
    <dbReference type="NCBI Taxonomy" id="1232801"/>
    <lineage>
        <taxon>Eukaryota</taxon>
        <taxon>Metazoa</taxon>
        <taxon>Ecdysozoa</taxon>
        <taxon>Arthropoda</taxon>
        <taxon>Crustacea</taxon>
        <taxon>Multicrustacea</taxon>
        <taxon>Cirripedia</taxon>
        <taxon>Thoracica</taxon>
        <taxon>Thoracicalcarea</taxon>
        <taxon>Balanomorpha</taxon>
        <taxon>Balanoidea</taxon>
        <taxon>Balanidae</taxon>
        <taxon>Amphibalaninae</taxon>
        <taxon>Amphibalanus</taxon>
    </lineage>
</organism>
<keyword evidence="4" id="KW-0862">Zinc</keyword>
<dbReference type="PANTHER" id="PTHR46481:SF10">
    <property type="entry name" value="ZINC FINGER BED DOMAIN-CONTAINING PROTEIN 39"/>
    <property type="match status" value="1"/>
</dbReference>
<evidence type="ECO:0000256" key="6">
    <source>
        <dbReference type="SAM" id="MobiDB-lite"/>
    </source>
</evidence>
<feature type="region of interest" description="Disordered" evidence="6">
    <location>
        <begin position="262"/>
        <end position="281"/>
    </location>
</feature>
<protein>
    <submittedName>
        <fullName evidence="8">Transposable element Hobo transposase</fullName>
    </submittedName>
</protein>
<dbReference type="InterPro" id="IPR012337">
    <property type="entry name" value="RNaseH-like_sf"/>
</dbReference>
<evidence type="ECO:0000256" key="2">
    <source>
        <dbReference type="ARBA" id="ARBA00022723"/>
    </source>
</evidence>
<gene>
    <name evidence="8" type="primary">T_65</name>
    <name evidence="8" type="ORF">FJT64_015222</name>
</gene>
<name>A0A6A4XHD7_AMPAM</name>
<evidence type="ECO:0000256" key="4">
    <source>
        <dbReference type="ARBA" id="ARBA00022833"/>
    </source>
</evidence>
<comment type="caution">
    <text evidence="8">The sequence shown here is derived from an EMBL/GenBank/DDBJ whole genome shotgun (WGS) entry which is preliminary data.</text>
</comment>
<reference evidence="8 9" key="1">
    <citation type="submission" date="2019-07" db="EMBL/GenBank/DDBJ databases">
        <title>Draft genome assembly of a fouling barnacle, Amphibalanus amphitrite (Darwin, 1854): The first reference genome for Thecostraca.</title>
        <authorList>
            <person name="Kim W."/>
        </authorList>
    </citation>
    <scope>NUCLEOTIDE SEQUENCE [LARGE SCALE GENOMIC DNA]</scope>
    <source>
        <strain evidence="8">SNU_AA5</strain>
        <tissue evidence="8">Soma without cirri and trophi</tissue>
    </source>
</reference>
<dbReference type="OrthoDB" id="6380494at2759"/>
<evidence type="ECO:0000313" key="8">
    <source>
        <dbReference type="EMBL" id="KAF0314342.1"/>
    </source>
</evidence>
<dbReference type="EMBL" id="VIIS01000031">
    <property type="protein sequence ID" value="KAF0314342.1"/>
    <property type="molecule type" value="Genomic_DNA"/>
</dbReference>